<evidence type="ECO:0000313" key="1">
    <source>
        <dbReference type="EMBL" id="TWA90208.1"/>
    </source>
</evidence>
<evidence type="ECO:0000313" key="2">
    <source>
        <dbReference type="Proteomes" id="UP000319949"/>
    </source>
</evidence>
<dbReference type="EMBL" id="VITK01000016">
    <property type="protein sequence ID" value="TWA90208.1"/>
    <property type="molecule type" value="Genomic_DNA"/>
</dbReference>
<sequence>MSGAENGNPLIGFATDIRPLFTQTDINHMMWLCDLSKYGDVKTNADRILRRLKAQGGPVMPPPPARGGDGPWSAEKIALFQSWIDGGYQP</sequence>
<protein>
    <submittedName>
        <fullName evidence="1">Uncharacterized protein</fullName>
    </submittedName>
</protein>
<organism evidence="1 2">
    <name type="scientific">Bradyrhizobium stylosanthis</name>
    <dbReference type="NCBI Taxonomy" id="1803665"/>
    <lineage>
        <taxon>Bacteria</taxon>
        <taxon>Pseudomonadati</taxon>
        <taxon>Pseudomonadota</taxon>
        <taxon>Alphaproteobacteria</taxon>
        <taxon>Hyphomicrobiales</taxon>
        <taxon>Nitrobacteraceae</taxon>
        <taxon>Bradyrhizobium</taxon>
    </lineage>
</organism>
<dbReference type="Proteomes" id="UP000319949">
    <property type="component" value="Unassembled WGS sequence"/>
</dbReference>
<keyword evidence="2" id="KW-1185">Reference proteome</keyword>
<dbReference type="STRING" id="1803665.GCA_001641335_04231"/>
<dbReference type="AlphaFoldDB" id="A0A560CZB8"/>
<gene>
    <name evidence="1" type="ORF">FBZ96_11614</name>
</gene>
<reference evidence="1 2" key="1">
    <citation type="submission" date="2019-06" db="EMBL/GenBank/DDBJ databases">
        <title>Genomic Encyclopedia of Type Strains, Phase IV (KMG-V): Genome sequencing to study the core and pangenomes of soil and plant-associated prokaryotes.</title>
        <authorList>
            <person name="Whitman W."/>
        </authorList>
    </citation>
    <scope>NUCLEOTIDE SEQUENCE [LARGE SCALE GENOMIC DNA]</scope>
    <source>
        <strain evidence="1 2">BR 510</strain>
    </source>
</reference>
<comment type="caution">
    <text evidence="1">The sequence shown here is derived from an EMBL/GenBank/DDBJ whole genome shotgun (WGS) entry which is preliminary data.</text>
</comment>
<proteinExistence type="predicted"/>
<name>A0A560CZB8_9BRAD</name>
<accession>A0A560CZB8</accession>
<dbReference type="RefSeq" id="WP_063687598.1">
    <property type="nucleotide sequence ID" value="NZ_LVEM01000002.1"/>
</dbReference>